<protein>
    <submittedName>
        <fullName evidence="1">Uncharacterized protein</fullName>
    </submittedName>
</protein>
<dbReference type="EMBL" id="JBHSBD010000115">
    <property type="protein sequence ID" value="MFC3970581.1"/>
    <property type="molecule type" value="Genomic_DNA"/>
</dbReference>
<reference evidence="2" key="1">
    <citation type="journal article" date="2019" name="Int. J. Syst. Evol. Microbiol.">
        <title>The Global Catalogue of Microorganisms (GCM) 10K type strain sequencing project: providing services to taxonomists for standard genome sequencing and annotation.</title>
        <authorList>
            <consortium name="The Broad Institute Genomics Platform"/>
            <consortium name="The Broad Institute Genome Sequencing Center for Infectious Disease"/>
            <person name="Wu L."/>
            <person name="Ma J."/>
        </authorList>
    </citation>
    <scope>NUCLEOTIDE SEQUENCE [LARGE SCALE GENOMIC DNA]</scope>
    <source>
        <strain evidence="2">TBRC 5781</strain>
    </source>
</reference>
<proteinExistence type="predicted"/>
<comment type="caution">
    <text evidence="1">The sequence shown here is derived from an EMBL/GenBank/DDBJ whole genome shotgun (WGS) entry which is preliminary data.</text>
</comment>
<dbReference type="RefSeq" id="WP_247261028.1">
    <property type="nucleotide sequence ID" value="NZ_JALJQZ010000015.1"/>
</dbReference>
<dbReference type="Proteomes" id="UP001595697">
    <property type="component" value="Unassembled WGS sequence"/>
</dbReference>
<accession>A0ABV8EGR7</accession>
<keyword evidence="2" id="KW-1185">Reference proteome</keyword>
<gene>
    <name evidence="1" type="ORF">ACFOVS_21135</name>
</gene>
<evidence type="ECO:0000313" key="1">
    <source>
        <dbReference type="EMBL" id="MFC3970581.1"/>
    </source>
</evidence>
<sequence>MNAQSNPHRYLVSLLVAAGWHSLTRRSTAVELGPDLTLTYTVAWGFGMSQRFTVGQRWRPWSSVTSGWIEILQKPYNSGAAVYASEDGKTCYIGTSYNLIVIDASQKSF</sequence>
<evidence type="ECO:0000313" key="2">
    <source>
        <dbReference type="Proteomes" id="UP001595697"/>
    </source>
</evidence>
<name>A0ABV8EGR7_9HYPH</name>
<organism evidence="1 2">
    <name type="scientific">Rhizobium lemnae</name>
    <dbReference type="NCBI Taxonomy" id="1214924"/>
    <lineage>
        <taxon>Bacteria</taxon>
        <taxon>Pseudomonadati</taxon>
        <taxon>Pseudomonadota</taxon>
        <taxon>Alphaproteobacteria</taxon>
        <taxon>Hyphomicrobiales</taxon>
        <taxon>Rhizobiaceae</taxon>
        <taxon>Rhizobium/Agrobacterium group</taxon>
        <taxon>Rhizobium</taxon>
    </lineage>
</organism>